<dbReference type="AlphaFoldDB" id="A0AA40G3Q7"/>
<name>A0AA40G3Q7_9HYME</name>
<dbReference type="Proteomes" id="UP001177670">
    <property type="component" value="Unassembled WGS sequence"/>
</dbReference>
<feature type="non-terminal residue" evidence="2">
    <location>
        <position position="62"/>
    </location>
</feature>
<gene>
    <name evidence="2" type="ORF">K0M31_018629</name>
</gene>
<feature type="non-terminal residue" evidence="2">
    <location>
        <position position="1"/>
    </location>
</feature>
<evidence type="ECO:0000256" key="1">
    <source>
        <dbReference type="SAM" id="MobiDB-lite"/>
    </source>
</evidence>
<feature type="region of interest" description="Disordered" evidence="1">
    <location>
        <begin position="1"/>
        <end position="34"/>
    </location>
</feature>
<protein>
    <submittedName>
        <fullName evidence="2">Uncharacterized protein</fullName>
    </submittedName>
</protein>
<sequence length="62" mass="6630">RSNRVSSEAGKRPKESSSSSGVLDSDPGLAKQFPKQPKVNEFFDVFAGARVIKSGSYIEAGK</sequence>
<keyword evidence="3" id="KW-1185">Reference proteome</keyword>
<comment type="caution">
    <text evidence="2">The sequence shown here is derived from an EMBL/GenBank/DDBJ whole genome shotgun (WGS) entry which is preliminary data.</text>
</comment>
<evidence type="ECO:0000313" key="2">
    <source>
        <dbReference type="EMBL" id="KAK1130497.1"/>
    </source>
</evidence>
<evidence type="ECO:0000313" key="3">
    <source>
        <dbReference type="Proteomes" id="UP001177670"/>
    </source>
</evidence>
<dbReference type="EMBL" id="JAHYIQ010000007">
    <property type="protein sequence ID" value="KAK1130497.1"/>
    <property type="molecule type" value="Genomic_DNA"/>
</dbReference>
<reference evidence="2" key="1">
    <citation type="submission" date="2021-10" db="EMBL/GenBank/DDBJ databases">
        <title>Melipona bicolor Genome sequencing and assembly.</title>
        <authorList>
            <person name="Araujo N.S."/>
            <person name="Arias M.C."/>
        </authorList>
    </citation>
    <scope>NUCLEOTIDE SEQUENCE</scope>
    <source>
        <strain evidence="2">USP_2M_L1-L4_2017</strain>
        <tissue evidence="2">Whole body</tissue>
    </source>
</reference>
<organism evidence="2 3">
    <name type="scientific">Melipona bicolor</name>
    <dbReference type="NCBI Taxonomy" id="60889"/>
    <lineage>
        <taxon>Eukaryota</taxon>
        <taxon>Metazoa</taxon>
        <taxon>Ecdysozoa</taxon>
        <taxon>Arthropoda</taxon>
        <taxon>Hexapoda</taxon>
        <taxon>Insecta</taxon>
        <taxon>Pterygota</taxon>
        <taxon>Neoptera</taxon>
        <taxon>Endopterygota</taxon>
        <taxon>Hymenoptera</taxon>
        <taxon>Apocrita</taxon>
        <taxon>Aculeata</taxon>
        <taxon>Apoidea</taxon>
        <taxon>Anthophila</taxon>
        <taxon>Apidae</taxon>
        <taxon>Melipona</taxon>
    </lineage>
</organism>
<accession>A0AA40G3Q7</accession>
<proteinExistence type="predicted"/>